<feature type="region of interest" description="Disordered" evidence="1">
    <location>
        <begin position="1132"/>
        <end position="1266"/>
    </location>
</feature>
<organism evidence="2 3">
    <name type="scientific">Tetrahymena thermophila (strain SB210)</name>
    <dbReference type="NCBI Taxonomy" id="312017"/>
    <lineage>
        <taxon>Eukaryota</taxon>
        <taxon>Sar</taxon>
        <taxon>Alveolata</taxon>
        <taxon>Ciliophora</taxon>
        <taxon>Intramacronucleata</taxon>
        <taxon>Oligohymenophorea</taxon>
        <taxon>Hymenostomatida</taxon>
        <taxon>Tetrahymenina</taxon>
        <taxon>Tetrahymenidae</taxon>
        <taxon>Tetrahymena</taxon>
    </lineage>
</organism>
<feature type="compositionally biased region" description="Basic and acidic residues" evidence="1">
    <location>
        <begin position="1151"/>
        <end position="1161"/>
    </location>
</feature>
<evidence type="ECO:0000313" key="2">
    <source>
        <dbReference type="EMBL" id="EAR99658.2"/>
    </source>
</evidence>
<feature type="region of interest" description="Disordered" evidence="1">
    <location>
        <begin position="631"/>
        <end position="665"/>
    </location>
</feature>
<feature type="compositionally biased region" description="Polar residues" evidence="1">
    <location>
        <begin position="1220"/>
        <end position="1232"/>
    </location>
</feature>
<feature type="compositionally biased region" description="Acidic residues" evidence="1">
    <location>
        <begin position="1046"/>
        <end position="1060"/>
    </location>
</feature>
<accession>I7M8T9</accession>
<feature type="region of interest" description="Disordered" evidence="1">
    <location>
        <begin position="22"/>
        <end position="69"/>
    </location>
</feature>
<dbReference type="PANTHER" id="PTHR33477:SF3">
    <property type="entry name" value="P-LOOP NTPASE DOMAIN-CONTAINING PROTEIN LPA1 HOMOLOG 1"/>
    <property type="match status" value="1"/>
</dbReference>
<feature type="compositionally biased region" description="Basic and acidic residues" evidence="1">
    <location>
        <begin position="1248"/>
        <end position="1257"/>
    </location>
</feature>
<dbReference type="KEGG" id="tet:TTHERM_00589950"/>
<feature type="compositionally biased region" description="Low complexity" evidence="1">
    <location>
        <begin position="631"/>
        <end position="647"/>
    </location>
</feature>
<dbReference type="Gene3D" id="3.40.50.300">
    <property type="entry name" value="P-loop containing nucleotide triphosphate hydrolases"/>
    <property type="match status" value="1"/>
</dbReference>
<feature type="region of interest" description="Disordered" evidence="1">
    <location>
        <begin position="572"/>
        <end position="598"/>
    </location>
</feature>
<dbReference type="GeneID" id="7831805"/>
<feature type="compositionally biased region" description="Polar residues" evidence="1">
    <location>
        <begin position="921"/>
        <end position="933"/>
    </location>
</feature>
<feature type="region of interest" description="Disordered" evidence="1">
    <location>
        <begin position="917"/>
        <end position="983"/>
    </location>
</feature>
<feature type="compositionally biased region" description="Polar residues" evidence="1">
    <location>
        <begin position="1184"/>
        <end position="1206"/>
    </location>
</feature>
<feature type="region of interest" description="Disordered" evidence="1">
    <location>
        <begin position="995"/>
        <end position="1067"/>
    </location>
</feature>
<dbReference type="PANTHER" id="PTHR33477">
    <property type="entry name" value="P-LOOP NTPASE DOMAIN-CONTAINING PROTEIN LPA1 HOMOLOG 1"/>
    <property type="match status" value="1"/>
</dbReference>
<keyword evidence="3" id="KW-1185">Reference proteome</keyword>
<feature type="compositionally biased region" description="Basic and acidic residues" evidence="1">
    <location>
        <begin position="39"/>
        <end position="49"/>
    </location>
</feature>
<dbReference type="RefSeq" id="XP_001019903.2">
    <property type="nucleotide sequence ID" value="XM_001019903.3"/>
</dbReference>
<dbReference type="STRING" id="312017.I7M8T9"/>
<reference evidence="3" key="1">
    <citation type="journal article" date="2006" name="PLoS Biol.">
        <title>Macronuclear genome sequence of the ciliate Tetrahymena thermophila, a model eukaryote.</title>
        <authorList>
            <person name="Eisen J.A."/>
            <person name="Coyne R.S."/>
            <person name="Wu M."/>
            <person name="Wu D."/>
            <person name="Thiagarajan M."/>
            <person name="Wortman J.R."/>
            <person name="Badger J.H."/>
            <person name="Ren Q."/>
            <person name="Amedeo P."/>
            <person name="Jones K.M."/>
            <person name="Tallon L.J."/>
            <person name="Delcher A.L."/>
            <person name="Salzberg S.L."/>
            <person name="Silva J.C."/>
            <person name="Haas B.J."/>
            <person name="Majoros W.H."/>
            <person name="Farzad M."/>
            <person name="Carlton J.M."/>
            <person name="Smith R.K. Jr."/>
            <person name="Garg J."/>
            <person name="Pearlman R.E."/>
            <person name="Karrer K.M."/>
            <person name="Sun L."/>
            <person name="Manning G."/>
            <person name="Elde N.C."/>
            <person name="Turkewitz A.P."/>
            <person name="Asai D.J."/>
            <person name="Wilkes D.E."/>
            <person name="Wang Y."/>
            <person name="Cai H."/>
            <person name="Collins K."/>
            <person name="Stewart B.A."/>
            <person name="Lee S.R."/>
            <person name="Wilamowska K."/>
            <person name="Weinberg Z."/>
            <person name="Ruzzo W.L."/>
            <person name="Wloga D."/>
            <person name="Gaertig J."/>
            <person name="Frankel J."/>
            <person name="Tsao C.-C."/>
            <person name="Gorovsky M.A."/>
            <person name="Keeling P.J."/>
            <person name="Waller R.F."/>
            <person name="Patron N.J."/>
            <person name="Cherry J.M."/>
            <person name="Stover N.A."/>
            <person name="Krieger C.J."/>
            <person name="del Toro C."/>
            <person name="Ryder H.F."/>
            <person name="Williamson S.C."/>
            <person name="Barbeau R.A."/>
            <person name="Hamilton E.P."/>
            <person name="Orias E."/>
        </authorList>
    </citation>
    <scope>NUCLEOTIDE SEQUENCE [LARGE SCALE GENOMIC DNA]</scope>
    <source>
        <strain evidence="3">SB210</strain>
    </source>
</reference>
<protein>
    <submittedName>
        <fullName evidence="2">AAA domain protein</fullName>
    </submittedName>
</protein>
<name>I7M8T9_TETTS</name>
<dbReference type="eggNOG" id="ENOG502QR37">
    <property type="taxonomic scope" value="Eukaryota"/>
</dbReference>
<dbReference type="SUPFAM" id="SSF52540">
    <property type="entry name" value="P-loop containing nucleoside triphosphate hydrolases"/>
    <property type="match status" value="1"/>
</dbReference>
<evidence type="ECO:0000313" key="3">
    <source>
        <dbReference type="Proteomes" id="UP000009168"/>
    </source>
</evidence>
<feature type="compositionally biased region" description="Basic residues" evidence="1">
    <location>
        <begin position="1207"/>
        <end position="1218"/>
    </location>
</feature>
<dbReference type="EMBL" id="GG662637">
    <property type="protein sequence ID" value="EAR99658.2"/>
    <property type="molecule type" value="Genomic_DNA"/>
</dbReference>
<proteinExistence type="predicted"/>
<feature type="compositionally biased region" description="Polar residues" evidence="1">
    <location>
        <begin position="648"/>
        <end position="665"/>
    </location>
</feature>
<dbReference type="InParanoid" id="I7M8T9"/>
<feature type="compositionally biased region" description="Low complexity" evidence="1">
    <location>
        <begin position="53"/>
        <end position="69"/>
    </location>
</feature>
<sequence length="1296" mass="148421">MIAKNEEIQRQILIYLIEDQAVSQKKASKPNKSVAPIGDKQELSNEGKHNPPSSLNAALNNQNSNQIAQNTTKSLYEESNNSVYSFTPQIPNQKKSDEIIQADSDNKKKEQEGNEPSEKPLKVFPLDTIKYSLQLIGFKYKDASYFCDILKQYYKQIVSMQSNYQPSLQDAFGKFKMARTYMLSSQLYKGIVEFAQSNNYIKPHKENAPVKLIQYFDMCMQILQKKYPLIILLGGTSGTGKSTLSSILASRFQIPTVLSTDSIRHIMRNFMEESEEPLLFSSTYEAGKILKDDTITKESKKTIQGYKIQCKLVQQKLENVIMQYAKKNEPMIIEGVHLTPRFMFSMMKKYPYVIPFTICIEKESKHRQRFAVRSKYMTLDKKKNKYIQYISNIRMIQAWFMEKSDEHLIPKINNVNIDKSVNIIHRVVTTYMRSMINDDMSVIPDKSVNALKLYKSFNKVIKPLINKFSVSQEVNKNIIMQKFLDDINQEENQNINSQNDQIQDKVSNSSVQKANSVNGNSNDSPTNALNSNYLNINNESSNLNTIRSHQSSVCLSDTNQIQITKSNSISQQNNSINNQTKPNQINSQNISNQSNISITNNNNNNNLNIINNNNNNNNNITIQNINNTTNNNNSINSNNSNNSNSSNAINGQQQTNSNGISTEGKNLQNNCQPVIQISTIETIFPSRKMSPSIDILNSEQPINHQTQNNEQTQDQLILQKNLSQNQSGQTVQTNGAHISNKDSKMLLSLFLNDLENNHPKSFVQYTIKKIEDIRQTALKEYQNGSPLISYQAHHGLNINKIQLNSDQSQEKKQNINQEATNDQSNVQQTLHKNQNVVGDISNAVSSSIDQIQQNQISKQNDIQEDQISQNQNHDVIQKQEKVNLKNIQKELETAIKSFEIQVNGQQIENFKEQGLQKDIQTEQPQSQSSSNLDNKIVINDTKKSKRKIKAQIDERSNLVTIHSSHNEEQVNNEQQSEGDSLRMGEDNYQFDALTEGDEESKSLSNSEHSNSIDDEEEEDYHDNFGQQSDESSDQDDEKKDDTQVNDNEDDEEYEDYDQDDETQKKYQSEKVKINNAFKFDVVQELDPQQLESLSYEGYQNYIKAIKEIVEATVNEEKLKVEQILKLEIAKGQQTQRKKIRHSKSQLFNQEEDVKSKASDLYKKKRQRSYRHDQLINFQKKDSETGTPISYSQHHSHQNLMTNSGTFTKKRTNKSRGSRKTILSQMNVSSTTKMIEKEEVMSPNPSQENRAKSCDPDKTINPQSQVKDKKVVLIKEIQQIVETENTKQSGQHVIQQS</sequence>
<dbReference type="OrthoDB" id="10263927at2759"/>
<dbReference type="InterPro" id="IPR027417">
    <property type="entry name" value="P-loop_NTPase"/>
</dbReference>
<gene>
    <name evidence="2" type="ORF">TTHERM_00589950</name>
</gene>
<dbReference type="Proteomes" id="UP000009168">
    <property type="component" value="Unassembled WGS sequence"/>
</dbReference>
<evidence type="ECO:0000256" key="1">
    <source>
        <dbReference type="SAM" id="MobiDB-lite"/>
    </source>
</evidence>
<feature type="compositionally biased region" description="Basic and acidic residues" evidence="1">
    <location>
        <begin position="1169"/>
        <end position="1183"/>
    </location>
</feature>
<feature type="region of interest" description="Disordered" evidence="1">
    <location>
        <begin position="498"/>
        <end position="533"/>
    </location>
</feature>
<feature type="compositionally biased region" description="Polar residues" evidence="1">
    <location>
        <begin position="505"/>
        <end position="526"/>
    </location>
</feature>